<dbReference type="RefSeq" id="WP_051623113.1">
    <property type="nucleotide sequence ID" value="NZ_AP020335.1"/>
</dbReference>
<evidence type="ECO:0000256" key="4">
    <source>
        <dbReference type="SAM" id="MobiDB-lite"/>
    </source>
</evidence>
<evidence type="ECO:0000256" key="1">
    <source>
        <dbReference type="ARBA" id="ARBA00004196"/>
    </source>
</evidence>
<dbReference type="InterPro" id="IPR059052">
    <property type="entry name" value="HH_YbhG-like"/>
</dbReference>
<dbReference type="PANTHER" id="PTHR32347">
    <property type="entry name" value="EFFLUX SYSTEM COMPONENT YKNX-RELATED"/>
    <property type="match status" value="1"/>
</dbReference>
<dbReference type="SUPFAM" id="SSF111369">
    <property type="entry name" value="HlyD-like secretion proteins"/>
    <property type="match status" value="2"/>
</dbReference>
<dbReference type="Gene3D" id="2.40.30.170">
    <property type="match status" value="1"/>
</dbReference>
<feature type="coiled-coil region" evidence="3">
    <location>
        <begin position="77"/>
        <end position="130"/>
    </location>
</feature>
<evidence type="ECO:0000256" key="3">
    <source>
        <dbReference type="SAM" id="Coils"/>
    </source>
</evidence>
<dbReference type="EMBL" id="JMIU01000001">
    <property type="protein sequence ID" value="KDN96352.1"/>
    <property type="molecule type" value="Genomic_DNA"/>
</dbReference>
<proteinExistence type="predicted"/>
<name>A0A066ZS77_HYDMR</name>
<protein>
    <recommendedName>
        <fullName evidence="10">Hemolysin D</fullName>
    </recommendedName>
</protein>
<comment type="subcellular location">
    <subcellularLocation>
        <location evidence="1">Cell envelope</location>
    </subcellularLocation>
</comment>
<feature type="region of interest" description="Disordered" evidence="4">
    <location>
        <begin position="326"/>
        <end position="354"/>
    </location>
</feature>
<dbReference type="Gene3D" id="2.40.50.100">
    <property type="match status" value="2"/>
</dbReference>
<feature type="domain" description="YknX-like beta-barrel" evidence="7">
    <location>
        <begin position="243"/>
        <end position="325"/>
    </location>
</feature>
<evidence type="ECO:0000259" key="6">
    <source>
        <dbReference type="Pfam" id="PF25881"/>
    </source>
</evidence>
<comment type="caution">
    <text evidence="8">The sequence shown here is derived from an EMBL/GenBank/DDBJ whole genome shotgun (WGS) entry which is preliminary data.</text>
</comment>
<evidence type="ECO:0000259" key="7">
    <source>
        <dbReference type="Pfam" id="PF25990"/>
    </source>
</evidence>
<dbReference type="Pfam" id="PF25881">
    <property type="entry name" value="HH_YBHG"/>
    <property type="match status" value="1"/>
</dbReference>
<organism evidence="8 9">
    <name type="scientific">Hydrogenovibrio marinus</name>
    <dbReference type="NCBI Taxonomy" id="28885"/>
    <lineage>
        <taxon>Bacteria</taxon>
        <taxon>Pseudomonadati</taxon>
        <taxon>Pseudomonadota</taxon>
        <taxon>Gammaproteobacteria</taxon>
        <taxon>Thiotrichales</taxon>
        <taxon>Piscirickettsiaceae</taxon>
        <taxon>Hydrogenovibrio</taxon>
    </lineage>
</organism>
<dbReference type="PANTHER" id="PTHR32347:SF29">
    <property type="entry name" value="UPF0194 MEMBRANE PROTEIN YBHG"/>
    <property type="match status" value="1"/>
</dbReference>
<feature type="compositionally biased region" description="Acidic residues" evidence="4">
    <location>
        <begin position="344"/>
        <end position="354"/>
    </location>
</feature>
<evidence type="ECO:0000313" key="9">
    <source>
        <dbReference type="Proteomes" id="UP000027341"/>
    </source>
</evidence>
<evidence type="ECO:0008006" key="10">
    <source>
        <dbReference type="Google" id="ProtNLM"/>
    </source>
</evidence>
<keyword evidence="5" id="KW-1133">Transmembrane helix</keyword>
<dbReference type="InterPro" id="IPR050465">
    <property type="entry name" value="UPF0194_transport"/>
</dbReference>
<keyword evidence="5" id="KW-0472">Membrane</keyword>
<feature type="coiled-coil region" evidence="3">
    <location>
        <begin position="174"/>
        <end position="201"/>
    </location>
</feature>
<dbReference type="Pfam" id="PF25990">
    <property type="entry name" value="Beta-barrel_YknX"/>
    <property type="match status" value="1"/>
</dbReference>
<feature type="domain" description="YbhG-like alpha-helical hairpin" evidence="6">
    <location>
        <begin position="76"/>
        <end position="204"/>
    </location>
</feature>
<dbReference type="Proteomes" id="UP000027341">
    <property type="component" value="Unassembled WGS sequence"/>
</dbReference>
<keyword evidence="5" id="KW-0812">Transmembrane</keyword>
<keyword evidence="9" id="KW-1185">Reference proteome</keyword>
<evidence type="ECO:0000256" key="5">
    <source>
        <dbReference type="SAM" id="Phobius"/>
    </source>
</evidence>
<gene>
    <name evidence="8" type="ORF">EI16_08745</name>
</gene>
<reference evidence="8 9" key="1">
    <citation type="submission" date="2014-04" db="EMBL/GenBank/DDBJ databases">
        <title>Draft genome sequence of Hydrogenovibrio marinus MH-110, a model organism for aerobic H2 metabolism.</title>
        <authorList>
            <person name="Cha H.J."/>
            <person name="Jo B.H."/>
            <person name="Hwang B.H."/>
        </authorList>
    </citation>
    <scope>NUCLEOTIDE SEQUENCE [LARGE SCALE GENOMIC DNA]</scope>
    <source>
        <strain evidence="8 9">MH-110</strain>
    </source>
</reference>
<dbReference type="InterPro" id="IPR058636">
    <property type="entry name" value="Beta-barrel_YknX"/>
</dbReference>
<dbReference type="STRING" id="28885.EI16_08745"/>
<feature type="transmembrane region" description="Helical" evidence="5">
    <location>
        <begin position="5"/>
        <end position="22"/>
    </location>
</feature>
<evidence type="ECO:0000313" key="8">
    <source>
        <dbReference type="EMBL" id="KDN96352.1"/>
    </source>
</evidence>
<accession>A0A066ZS77</accession>
<keyword evidence="2 3" id="KW-0175">Coiled coil</keyword>
<sequence length="354" mass="39113">MKKRILILVVLLIIAGGIYWFASNSNSSEQNGHIKLYGNVDIRQVNLAFQVTGQIEKIDVQEGASVTTGQKLACVDKTRYEAQLDLAQEQVNSLEAQLDKMLAGNRPEDIAQAKNRYLAAKAEAEQAAKSYRRLKTLLPKKLASQDDVDIASSKADATRHNEMAAENAWVVAKLGARKEDIAQVRAQIAQAEAQVTLAQKNLTDSNLISPVDGIIRDRILEPGDIAQPQQTVMTLALQNPKWIRAYVSENQLGKVKIGLPATITTDSYPNKVYHGWVGYLSPVAEFTPKTVQTEDLRTQLVYQVRIYTCDTSGELRLGMPATVTIDPRDKPLKEPTCSANSVESSDEMNDFESK</sequence>
<evidence type="ECO:0000256" key="2">
    <source>
        <dbReference type="ARBA" id="ARBA00023054"/>
    </source>
</evidence>
<dbReference type="AlphaFoldDB" id="A0A066ZS77"/>
<dbReference type="GO" id="GO:0042597">
    <property type="term" value="C:periplasmic space"/>
    <property type="evidence" value="ECO:0007669"/>
    <property type="project" value="UniProtKB-SubCell"/>
</dbReference>